<accession>A0ABY9JSW6</accession>
<gene>
    <name evidence="1" type="ORF">LC087_17610</name>
</gene>
<protein>
    <submittedName>
        <fullName evidence="1">Uncharacterized protein</fullName>
    </submittedName>
</protein>
<organism evidence="1 2">
    <name type="scientific">Bacillus carboniphilus</name>
    <dbReference type="NCBI Taxonomy" id="86663"/>
    <lineage>
        <taxon>Bacteria</taxon>
        <taxon>Bacillati</taxon>
        <taxon>Bacillota</taxon>
        <taxon>Bacilli</taxon>
        <taxon>Bacillales</taxon>
        <taxon>Bacillaceae</taxon>
        <taxon>Bacillus</taxon>
    </lineage>
</organism>
<keyword evidence="2" id="KW-1185">Reference proteome</keyword>
<evidence type="ECO:0000313" key="1">
    <source>
        <dbReference type="EMBL" id="WLR42490.1"/>
    </source>
</evidence>
<proteinExistence type="predicted"/>
<sequence>MKILFALLVIIGCFILFNWLMGYRKGNIVIDFDERFFNRDRYISAIKKKLESEGRMVEYKGGGRFLIDGKTYLFIERNVSMGNVPLQRTILKLEK</sequence>
<dbReference type="EMBL" id="CP129013">
    <property type="protein sequence ID" value="WLR42490.1"/>
    <property type="molecule type" value="Genomic_DNA"/>
</dbReference>
<name>A0ABY9JSW6_9BACI</name>
<evidence type="ECO:0000313" key="2">
    <source>
        <dbReference type="Proteomes" id="UP001197974"/>
    </source>
</evidence>
<dbReference type="Proteomes" id="UP001197974">
    <property type="component" value="Chromosome"/>
</dbReference>
<reference evidence="1 2" key="1">
    <citation type="submission" date="2023-06" db="EMBL/GenBank/DDBJ databases">
        <title>Five Gram-positive bacteria isolated from mangrove sediments in Shenzhen, Guangdong, China.</title>
        <authorList>
            <person name="Yu S."/>
            <person name="Zheng W."/>
            <person name="Huang Y."/>
        </authorList>
    </citation>
    <scope>NUCLEOTIDE SEQUENCE [LARGE SCALE GENOMIC DNA]</scope>
    <source>
        <strain evidence="1 2">SaN35-3</strain>
    </source>
</reference>
<dbReference type="RefSeq" id="WP_226540999.1">
    <property type="nucleotide sequence ID" value="NZ_CP129013.1"/>
</dbReference>